<accession>A0ABR4D0K6</accession>
<dbReference type="Proteomes" id="UP001595075">
    <property type="component" value="Unassembled WGS sequence"/>
</dbReference>
<feature type="compositionally biased region" description="Basic residues" evidence="1">
    <location>
        <begin position="38"/>
        <end position="50"/>
    </location>
</feature>
<sequence length="538" mass="61108">MTKGVSPKRARDLALVELNRGQMVQIESDDEPTQPAKLKSKKSKKAKGKTSRLATVEDYETSEEDDDQDELGELQQRVVLTKRLKPQPRKTFKNLAAAAEFLSTMDSVAEIEKFMQQNGFSTDEDVKLFAEHCGTIAKLLRTKIERSKGEATATVSGEIEPMEMFYMLRDGNRGFKLLAPLEVLTATNTVKDKVFGAIRHRGKYWPLMYAVSGTKNIIPEHPKLLDSELWNQLAFDWGTQFGQKFRSNGWEAYRGVATGFESAGHIEPKLMLWLACQEWMKLSKKRLPLEKTVKMLFELQDLPQVIEVEIIQDRVPCDCCKKFKKRLEKFTGKKLKFKFLICPNVAVMDSVVSKHGARVNLLPKLQNELEDESEEFDVPHRHSRVASEARRSLQVLIRSGPSTPPENSADRPGRVVIPEHDSLPVTRTCTVIQKDRIRSFSYQSTSSALTRPVIEIESSDESDWQPSSTLVQSKKKLINLTTPSNSSRSYGLPTPAQTLFPEKAYHKAAELRNTQKRRRDDAVDGSPSVSKKLRHRKY</sequence>
<gene>
    <name evidence="2" type="ORF">VTL71DRAFT_636</name>
</gene>
<comment type="caution">
    <text evidence="2">The sequence shown here is derived from an EMBL/GenBank/DDBJ whole genome shotgun (WGS) entry which is preliminary data.</text>
</comment>
<evidence type="ECO:0000256" key="1">
    <source>
        <dbReference type="SAM" id="MobiDB-lite"/>
    </source>
</evidence>
<protein>
    <submittedName>
        <fullName evidence="2">Uncharacterized protein</fullName>
    </submittedName>
</protein>
<keyword evidence="3" id="KW-1185">Reference proteome</keyword>
<evidence type="ECO:0000313" key="2">
    <source>
        <dbReference type="EMBL" id="KAL2075693.1"/>
    </source>
</evidence>
<feature type="compositionally biased region" description="Basic and acidic residues" evidence="1">
    <location>
        <begin position="408"/>
        <end position="418"/>
    </location>
</feature>
<feature type="region of interest" description="Disordered" evidence="1">
    <location>
        <begin position="397"/>
        <end position="418"/>
    </location>
</feature>
<reference evidence="2 3" key="1">
    <citation type="journal article" date="2024" name="Commun. Biol.">
        <title>Comparative genomic analysis of thermophilic fungi reveals convergent evolutionary adaptations and gene losses.</title>
        <authorList>
            <person name="Steindorff A.S."/>
            <person name="Aguilar-Pontes M.V."/>
            <person name="Robinson A.J."/>
            <person name="Andreopoulos B."/>
            <person name="LaButti K."/>
            <person name="Kuo A."/>
            <person name="Mondo S."/>
            <person name="Riley R."/>
            <person name="Otillar R."/>
            <person name="Haridas S."/>
            <person name="Lipzen A."/>
            <person name="Grimwood J."/>
            <person name="Schmutz J."/>
            <person name="Clum A."/>
            <person name="Reid I.D."/>
            <person name="Moisan M.C."/>
            <person name="Butler G."/>
            <person name="Nguyen T.T.M."/>
            <person name="Dewar K."/>
            <person name="Conant G."/>
            <person name="Drula E."/>
            <person name="Henrissat B."/>
            <person name="Hansel C."/>
            <person name="Singer S."/>
            <person name="Hutchinson M.I."/>
            <person name="de Vries R.P."/>
            <person name="Natvig D.O."/>
            <person name="Powell A.J."/>
            <person name="Tsang A."/>
            <person name="Grigoriev I.V."/>
        </authorList>
    </citation>
    <scope>NUCLEOTIDE SEQUENCE [LARGE SCALE GENOMIC DNA]</scope>
    <source>
        <strain evidence="2 3">CBS 494.80</strain>
    </source>
</reference>
<dbReference type="EMBL" id="JAZHXI010000001">
    <property type="protein sequence ID" value="KAL2075693.1"/>
    <property type="molecule type" value="Genomic_DNA"/>
</dbReference>
<feature type="compositionally biased region" description="Acidic residues" evidence="1">
    <location>
        <begin position="57"/>
        <end position="70"/>
    </location>
</feature>
<feature type="region of interest" description="Disordered" evidence="1">
    <location>
        <begin position="511"/>
        <end position="538"/>
    </location>
</feature>
<evidence type="ECO:0000313" key="3">
    <source>
        <dbReference type="Proteomes" id="UP001595075"/>
    </source>
</evidence>
<organism evidence="2 3">
    <name type="scientific">Oculimacula yallundae</name>
    <dbReference type="NCBI Taxonomy" id="86028"/>
    <lineage>
        <taxon>Eukaryota</taxon>
        <taxon>Fungi</taxon>
        <taxon>Dikarya</taxon>
        <taxon>Ascomycota</taxon>
        <taxon>Pezizomycotina</taxon>
        <taxon>Leotiomycetes</taxon>
        <taxon>Helotiales</taxon>
        <taxon>Ploettnerulaceae</taxon>
        <taxon>Oculimacula</taxon>
    </lineage>
</organism>
<proteinExistence type="predicted"/>
<feature type="region of interest" description="Disordered" evidence="1">
    <location>
        <begin position="20"/>
        <end position="70"/>
    </location>
</feature>
<name>A0ABR4D0K6_9HELO</name>